<dbReference type="GO" id="GO:0031564">
    <property type="term" value="P:transcription antitermination"/>
    <property type="evidence" value="ECO:0007669"/>
    <property type="project" value="UniProtKB-KW"/>
</dbReference>
<dbReference type="GO" id="GO:0005829">
    <property type="term" value="C:cytosol"/>
    <property type="evidence" value="ECO:0007669"/>
    <property type="project" value="TreeGrafter"/>
</dbReference>
<dbReference type="PANTHER" id="PTHR30265:SF2">
    <property type="entry name" value="TRANSCRIPTION TERMINATION_ANTITERMINATION PROTEIN NUSG"/>
    <property type="match status" value="1"/>
</dbReference>
<proteinExistence type="predicted"/>
<evidence type="ECO:0000313" key="5">
    <source>
        <dbReference type="EMBL" id="ETZ91002.1"/>
    </source>
</evidence>
<dbReference type="InterPro" id="IPR015869">
    <property type="entry name" value="Transcrpt_antiterm_NusG_bac_CS"/>
</dbReference>
<accession>A0A829PVB1</accession>
<dbReference type="GO" id="GO:0032784">
    <property type="term" value="P:regulation of DNA-templated transcription elongation"/>
    <property type="evidence" value="ECO:0007669"/>
    <property type="project" value="InterPro"/>
</dbReference>
<protein>
    <submittedName>
        <fullName evidence="5">Transcription antitermination nusG domain protein</fullName>
    </submittedName>
</protein>
<keyword evidence="4" id="KW-0804">Transcription</keyword>
<evidence type="ECO:0000313" key="6">
    <source>
        <dbReference type="Proteomes" id="UP000019854"/>
    </source>
</evidence>
<organism evidence="5 6">
    <name type="scientific">Mycobacteroides abscessus MAB_030201_1075</name>
    <dbReference type="NCBI Taxonomy" id="1335410"/>
    <lineage>
        <taxon>Bacteria</taxon>
        <taxon>Bacillati</taxon>
        <taxon>Actinomycetota</taxon>
        <taxon>Actinomycetes</taxon>
        <taxon>Mycobacteriales</taxon>
        <taxon>Mycobacteriaceae</taxon>
        <taxon>Mycobacteroides</taxon>
        <taxon>Mycobacteroides abscessus</taxon>
    </lineage>
</organism>
<name>A0A829PVB1_9MYCO</name>
<dbReference type="Gene3D" id="2.30.30.30">
    <property type="match status" value="1"/>
</dbReference>
<dbReference type="InterPro" id="IPR008991">
    <property type="entry name" value="Translation_prot_SH3-like_sf"/>
</dbReference>
<dbReference type="PROSITE" id="PS01014">
    <property type="entry name" value="NUSG"/>
    <property type="match status" value="1"/>
</dbReference>
<dbReference type="InterPro" id="IPR001062">
    <property type="entry name" value="Transcrpt_antiterm_NusG"/>
</dbReference>
<evidence type="ECO:0000256" key="1">
    <source>
        <dbReference type="ARBA" id="ARBA00022472"/>
    </source>
</evidence>
<dbReference type="InterPro" id="IPR043425">
    <property type="entry name" value="NusG-like"/>
</dbReference>
<gene>
    <name evidence="5" type="primary">nusG</name>
    <name evidence="5" type="ORF">L829_4588</name>
</gene>
<keyword evidence="1" id="KW-0806">Transcription termination</keyword>
<dbReference type="PRINTS" id="PR00338">
    <property type="entry name" value="NUSGTNSCPFCT"/>
</dbReference>
<dbReference type="PANTHER" id="PTHR30265">
    <property type="entry name" value="RHO-INTERACTING TRANSCRIPTION TERMINATION FACTOR NUSG"/>
    <property type="match status" value="1"/>
</dbReference>
<dbReference type="SUPFAM" id="SSF50104">
    <property type="entry name" value="Translation proteins SH3-like domain"/>
    <property type="match status" value="1"/>
</dbReference>
<evidence type="ECO:0000256" key="4">
    <source>
        <dbReference type="ARBA" id="ARBA00023163"/>
    </source>
</evidence>
<comment type="caution">
    <text evidence="5">The sequence shown here is derived from an EMBL/GenBank/DDBJ whole genome shotgun (WGS) entry which is preliminary data.</text>
</comment>
<sequence length="52" mass="5677">MGESVTVTDGPFATLPASISEVNAEQQRLKVLVSIFGRETPVELNFTQVEKL</sequence>
<dbReference type="InterPro" id="IPR014722">
    <property type="entry name" value="Rib_uL2_dom2"/>
</dbReference>
<dbReference type="EMBL" id="JAOX01000001">
    <property type="protein sequence ID" value="ETZ91002.1"/>
    <property type="molecule type" value="Genomic_DNA"/>
</dbReference>
<dbReference type="GO" id="GO:0006353">
    <property type="term" value="P:DNA-templated transcription termination"/>
    <property type="evidence" value="ECO:0007669"/>
    <property type="project" value="UniProtKB-KW"/>
</dbReference>
<dbReference type="FunFam" id="2.30.30.30:FF:000002">
    <property type="entry name" value="Transcription termination/antitermination factor NusG"/>
    <property type="match status" value="1"/>
</dbReference>
<dbReference type="CDD" id="cd06091">
    <property type="entry name" value="KOW_NusG"/>
    <property type="match status" value="1"/>
</dbReference>
<keyword evidence="2" id="KW-0889">Transcription antitermination</keyword>
<dbReference type="AlphaFoldDB" id="A0A829PVB1"/>
<dbReference type="Proteomes" id="UP000019854">
    <property type="component" value="Unassembled WGS sequence"/>
</dbReference>
<reference evidence="5 6" key="1">
    <citation type="submission" date="2014-01" db="EMBL/GenBank/DDBJ databases">
        <authorList>
            <person name="Zelazny A."/>
            <person name="Olivier K."/>
            <person name="Sampaio E.P."/>
            <person name="Holland S.M."/>
            <person name="Tallon L.J."/>
            <person name="Sadzewicz L.K."/>
            <person name="Sengamalay N."/>
            <person name="Fraser C.M."/>
            <person name="Hine E."/>
            <person name="Shefchek K.A."/>
            <person name="Das S.P."/>
            <person name="Shallom S.J."/>
            <person name="Agrawal S."/>
            <person name="Tettelin H."/>
        </authorList>
    </citation>
    <scope>NUCLEOTIDE SEQUENCE [LARGE SCALE GENOMIC DNA]</scope>
    <source>
        <strain evidence="5 6">MAB_030201_1075</strain>
    </source>
</reference>
<keyword evidence="3" id="KW-0805">Transcription regulation</keyword>
<evidence type="ECO:0000256" key="3">
    <source>
        <dbReference type="ARBA" id="ARBA00023015"/>
    </source>
</evidence>
<evidence type="ECO:0000256" key="2">
    <source>
        <dbReference type="ARBA" id="ARBA00022814"/>
    </source>
</evidence>